<evidence type="ECO:0000256" key="7">
    <source>
        <dbReference type="ARBA" id="ARBA00053015"/>
    </source>
</evidence>
<proteinExistence type="inferred from homology"/>
<evidence type="ECO:0000256" key="3">
    <source>
        <dbReference type="ARBA" id="ARBA00022741"/>
    </source>
</evidence>
<comment type="similarity">
    <text evidence="1">Belongs to the etk/wzc family.</text>
</comment>
<dbReference type="InterPro" id="IPR005702">
    <property type="entry name" value="Wzc-like_C"/>
</dbReference>
<organism evidence="11 12">
    <name type="scientific">Flammeovirga agarivorans</name>
    <dbReference type="NCBI Taxonomy" id="2726742"/>
    <lineage>
        <taxon>Bacteria</taxon>
        <taxon>Pseudomonadati</taxon>
        <taxon>Bacteroidota</taxon>
        <taxon>Cytophagia</taxon>
        <taxon>Cytophagales</taxon>
        <taxon>Flammeovirgaceae</taxon>
        <taxon>Flammeovirga</taxon>
    </lineage>
</organism>
<comment type="catalytic activity">
    <reaction evidence="7">
        <text>L-tyrosyl-[protein] + ATP = O-phospho-L-tyrosyl-[protein] + ADP + H(+)</text>
        <dbReference type="Rhea" id="RHEA:10596"/>
        <dbReference type="Rhea" id="RHEA-COMP:10136"/>
        <dbReference type="Rhea" id="RHEA-COMP:20101"/>
        <dbReference type="ChEBI" id="CHEBI:15378"/>
        <dbReference type="ChEBI" id="CHEBI:30616"/>
        <dbReference type="ChEBI" id="CHEBI:46858"/>
        <dbReference type="ChEBI" id="CHEBI:61978"/>
        <dbReference type="ChEBI" id="CHEBI:456216"/>
    </reaction>
</comment>
<keyword evidence="9" id="KW-1133">Transmembrane helix</keyword>
<dbReference type="AlphaFoldDB" id="A0A7X8SM94"/>
<dbReference type="Gene3D" id="3.40.50.300">
    <property type="entry name" value="P-loop containing nucleotide triphosphate hydrolases"/>
    <property type="match status" value="1"/>
</dbReference>
<feature type="transmembrane region" description="Helical" evidence="9">
    <location>
        <begin position="499"/>
        <end position="523"/>
    </location>
</feature>
<evidence type="ECO:0000256" key="1">
    <source>
        <dbReference type="ARBA" id="ARBA00008883"/>
    </source>
</evidence>
<dbReference type="PANTHER" id="PTHR32309:SF31">
    <property type="entry name" value="CAPSULAR EXOPOLYSACCHARIDE FAMILY"/>
    <property type="match status" value="1"/>
</dbReference>
<dbReference type="RefSeq" id="WP_168883558.1">
    <property type="nucleotide sequence ID" value="NZ_JABAIL010000005.1"/>
</dbReference>
<dbReference type="InterPro" id="IPR027417">
    <property type="entry name" value="P-loop_NTPase"/>
</dbReference>
<dbReference type="Pfam" id="PF13614">
    <property type="entry name" value="AAA_31"/>
    <property type="match status" value="1"/>
</dbReference>
<evidence type="ECO:0000256" key="5">
    <source>
        <dbReference type="ARBA" id="ARBA00022840"/>
    </source>
</evidence>
<keyword evidence="5" id="KW-0067">ATP-binding</keyword>
<evidence type="ECO:0000256" key="8">
    <source>
        <dbReference type="SAM" id="Coils"/>
    </source>
</evidence>
<dbReference type="Proteomes" id="UP000585050">
    <property type="component" value="Unassembled WGS sequence"/>
</dbReference>
<dbReference type="CDD" id="cd05387">
    <property type="entry name" value="BY-kinase"/>
    <property type="match status" value="1"/>
</dbReference>
<dbReference type="PANTHER" id="PTHR32309">
    <property type="entry name" value="TYROSINE-PROTEIN KINASE"/>
    <property type="match status" value="1"/>
</dbReference>
<accession>A0A7X8SM94</accession>
<dbReference type="InterPro" id="IPR025669">
    <property type="entry name" value="AAA_dom"/>
</dbReference>
<dbReference type="EMBL" id="JABAIL010000005">
    <property type="protein sequence ID" value="NLR92841.1"/>
    <property type="molecule type" value="Genomic_DNA"/>
</dbReference>
<keyword evidence="9" id="KW-0812">Transmembrane</keyword>
<evidence type="ECO:0000256" key="9">
    <source>
        <dbReference type="SAM" id="Phobius"/>
    </source>
</evidence>
<dbReference type="GO" id="GO:0005524">
    <property type="term" value="F:ATP binding"/>
    <property type="evidence" value="ECO:0007669"/>
    <property type="project" value="UniProtKB-KW"/>
</dbReference>
<protein>
    <submittedName>
        <fullName evidence="11">Polysaccharide biosynthesis tyrosine autokinase</fullName>
        <ecNumber evidence="11">2.7.10.2</ecNumber>
    </submittedName>
</protein>
<keyword evidence="4 11" id="KW-0418">Kinase</keyword>
<feature type="transmembrane region" description="Helical" evidence="9">
    <location>
        <begin position="35"/>
        <end position="53"/>
    </location>
</feature>
<dbReference type="GO" id="GO:0042802">
    <property type="term" value="F:identical protein binding"/>
    <property type="evidence" value="ECO:0007669"/>
    <property type="project" value="UniProtKB-ARBA"/>
</dbReference>
<name>A0A7X8SM94_9BACT</name>
<gene>
    <name evidence="11" type="ORF">HGP29_16610</name>
</gene>
<evidence type="ECO:0000256" key="2">
    <source>
        <dbReference type="ARBA" id="ARBA00022679"/>
    </source>
</evidence>
<keyword evidence="6" id="KW-0829">Tyrosine-protein kinase</keyword>
<evidence type="ECO:0000259" key="10">
    <source>
        <dbReference type="Pfam" id="PF13614"/>
    </source>
</evidence>
<reference evidence="11 12" key="1">
    <citation type="submission" date="2020-04" db="EMBL/GenBank/DDBJ databases">
        <title>Flammeovirga sp. SR4, a novel species isolated from seawater.</title>
        <authorList>
            <person name="Wang X."/>
        </authorList>
    </citation>
    <scope>NUCLEOTIDE SEQUENCE [LARGE SCALE GENOMIC DNA]</scope>
    <source>
        <strain evidence="11 12">SR4</strain>
    </source>
</reference>
<evidence type="ECO:0000256" key="4">
    <source>
        <dbReference type="ARBA" id="ARBA00022777"/>
    </source>
</evidence>
<keyword evidence="8" id="KW-0175">Coiled coil</keyword>
<dbReference type="SUPFAM" id="SSF52540">
    <property type="entry name" value="P-loop containing nucleoside triphosphate hydrolases"/>
    <property type="match status" value="1"/>
</dbReference>
<dbReference type="NCBIfam" id="TIGR01007">
    <property type="entry name" value="eps_fam"/>
    <property type="match status" value="1"/>
</dbReference>
<evidence type="ECO:0000313" key="12">
    <source>
        <dbReference type="Proteomes" id="UP000585050"/>
    </source>
</evidence>
<keyword evidence="2 11" id="KW-0808">Transferase</keyword>
<evidence type="ECO:0000256" key="6">
    <source>
        <dbReference type="ARBA" id="ARBA00023137"/>
    </source>
</evidence>
<dbReference type="FunFam" id="3.40.50.300:FF:000527">
    <property type="entry name" value="Tyrosine-protein kinase etk"/>
    <property type="match status" value="1"/>
</dbReference>
<dbReference type="InterPro" id="IPR050445">
    <property type="entry name" value="Bact_polysacc_biosynth/exp"/>
</dbReference>
<keyword evidence="12" id="KW-1185">Reference proteome</keyword>
<feature type="domain" description="AAA" evidence="10">
    <location>
        <begin position="596"/>
        <end position="720"/>
    </location>
</feature>
<sequence>MNDFDKEWEDFDNNDDSSTNNLDLDKLEFVVKKNLIYIALILILSGIGAFLYIRWTPRIFEAKTLNQVKLTSSSQEFAEKFGITSSSLEEGKLESEMALITSGVTYNRIIDSLIDLSVDYHSVGDVRDSELFGNSVPFELSYPSGKQPGLTNQRFFIQFTDQGKNYTIKYKIGEDEFTVYGASGKQIILGGTPLIISSKSVTLDNNQYSFKFNSRSEIISFLRKNLSVMIFDPRAKTIQISFTAGNQQKAVAILEAINKAYSQLSREGKALVYERALDYLYSQVDITKDSLNKLENQMRALSYSKDLSAYMEAGPIVDNIQQLEKSLNELKNEKKKYQKLRGFLEADSSIVYIQAYATILTDGSITSSLDELAKLETEALRIKESYTTNTIASNSKLELYKKLRFEVAESIKFAEQFLNENINDLQKEITKLRSVFFQNIGGDPDLKKIEKRVAIYTNISDLLTNKMIEVSMAQASTIESSTVINAPYASKIPILPKKFVSTAISIAIGIFLSIILILINYLMMDKISSLKHLERRTTMPILGLIPKYIKEEMQVSKLVVSSDPKSTMSEAFRSIRTNLDFMVTENENGEVKNKETKVISVTSTISGEGKTFVASNLAGIIAMSDKKVVMVDLDLRKPKVHLAMGGSNTIGASSILVGQNTIEECLQETEVPTLKYISAGPIPPNPSELILSSNFSRFLQQLKDEFDVIMLDSPPIGLVTDGMIVMRHVDNPIYVVRADYSKQSFIDNANNLYKSGKFKNISIILNSVPDRRSYGGYGYGYGSMSYSAYGYGYGYTYGYDSDLSEEDMEYFDEVKKPFWKKIFRKS</sequence>
<comment type="caution">
    <text evidence="11">The sequence shown here is derived from an EMBL/GenBank/DDBJ whole genome shotgun (WGS) entry which is preliminary data.</text>
</comment>
<dbReference type="GO" id="GO:0005886">
    <property type="term" value="C:plasma membrane"/>
    <property type="evidence" value="ECO:0007669"/>
    <property type="project" value="UniProtKB-ARBA"/>
</dbReference>
<dbReference type="GO" id="GO:0004715">
    <property type="term" value="F:non-membrane spanning protein tyrosine kinase activity"/>
    <property type="evidence" value="ECO:0007669"/>
    <property type="project" value="UniProtKB-EC"/>
</dbReference>
<dbReference type="EC" id="2.7.10.2" evidence="11"/>
<keyword evidence="9" id="KW-0472">Membrane</keyword>
<keyword evidence="3" id="KW-0547">Nucleotide-binding</keyword>
<evidence type="ECO:0000313" key="11">
    <source>
        <dbReference type="EMBL" id="NLR92841.1"/>
    </source>
</evidence>
<feature type="coiled-coil region" evidence="8">
    <location>
        <begin position="320"/>
        <end position="347"/>
    </location>
</feature>